<feature type="compositionally biased region" description="Polar residues" evidence="2">
    <location>
        <begin position="62"/>
        <end position="81"/>
    </location>
</feature>
<feature type="region of interest" description="Disordered" evidence="2">
    <location>
        <begin position="34"/>
        <end position="141"/>
    </location>
</feature>
<evidence type="ECO:0000313" key="3">
    <source>
        <dbReference type="EMBL" id="KAJ4844378.1"/>
    </source>
</evidence>
<dbReference type="Pfam" id="PF04520">
    <property type="entry name" value="Senescence_reg"/>
    <property type="match status" value="1"/>
</dbReference>
<organism evidence="3 4">
    <name type="scientific">Turnera subulata</name>
    <dbReference type="NCBI Taxonomy" id="218843"/>
    <lineage>
        <taxon>Eukaryota</taxon>
        <taxon>Viridiplantae</taxon>
        <taxon>Streptophyta</taxon>
        <taxon>Embryophyta</taxon>
        <taxon>Tracheophyta</taxon>
        <taxon>Spermatophyta</taxon>
        <taxon>Magnoliopsida</taxon>
        <taxon>eudicotyledons</taxon>
        <taxon>Gunneridae</taxon>
        <taxon>Pentapetalae</taxon>
        <taxon>rosids</taxon>
        <taxon>fabids</taxon>
        <taxon>Malpighiales</taxon>
        <taxon>Passifloraceae</taxon>
        <taxon>Turnera</taxon>
    </lineage>
</organism>
<evidence type="ECO:0000313" key="4">
    <source>
        <dbReference type="Proteomes" id="UP001141552"/>
    </source>
</evidence>
<accession>A0A9Q0JJT6</accession>
<keyword evidence="4" id="KW-1185">Reference proteome</keyword>
<feature type="compositionally biased region" description="Acidic residues" evidence="2">
    <location>
        <begin position="124"/>
        <end position="135"/>
    </location>
</feature>
<reference evidence="3" key="2">
    <citation type="journal article" date="2023" name="Plants (Basel)">
        <title>Annotation of the Turnera subulata (Passifloraceae) Draft Genome Reveals the S-Locus Evolved after the Divergence of Turneroideae from Passifloroideae in a Stepwise Manner.</title>
        <authorList>
            <person name="Henning P.M."/>
            <person name="Roalson E.H."/>
            <person name="Mir W."/>
            <person name="McCubbin A.G."/>
            <person name="Shore J.S."/>
        </authorList>
    </citation>
    <scope>NUCLEOTIDE SEQUENCE</scope>
    <source>
        <strain evidence="3">F60SS</strain>
    </source>
</reference>
<comment type="similarity">
    <text evidence="1">Belongs to the senescence regulator S40 family.</text>
</comment>
<reference evidence="3" key="1">
    <citation type="submission" date="2022-02" db="EMBL/GenBank/DDBJ databases">
        <authorList>
            <person name="Henning P.M."/>
            <person name="McCubbin A.G."/>
            <person name="Shore J.S."/>
        </authorList>
    </citation>
    <scope>NUCLEOTIDE SEQUENCE</scope>
    <source>
        <strain evidence="3">F60SS</strain>
        <tissue evidence="3">Leaves</tissue>
    </source>
</reference>
<evidence type="ECO:0000256" key="2">
    <source>
        <dbReference type="SAM" id="MobiDB-lite"/>
    </source>
</evidence>
<dbReference type="PANTHER" id="PTHR33083">
    <property type="entry name" value="EXPRESSED PROTEIN"/>
    <property type="match status" value="1"/>
</dbReference>
<dbReference type="PANTHER" id="PTHR33083:SF82">
    <property type="entry name" value="SENESCENCE REGULATOR"/>
    <property type="match status" value="1"/>
</dbReference>
<dbReference type="InterPro" id="IPR007608">
    <property type="entry name" value="Senescence_reg_S40"/>
</dbReference>
<evidence type="ECO:0000256" key="1">
    <source>
        <dbReference type="ARBA" id="ARBA00034773"/>
    </source>
</evidence>
<dbReference type="Proteomes" id="UP001141552">
    <property type="component" value="Unassembled WGS sequence"/>
</dbReference>
<protein>
    <recommendedName>
        <fullName evidence="5">Senescence regulator S40</fullName>
    </recommendedName>
</protein>
<dbReference type="AlphaFoldDB" id="A0A9Q0JJT6"/>
<evidence type="ECO:0008006" key="5">
    <source>
        <dbReference type="Google" id="ProtNLM"/>
    </source>
</evidence>
<sequence>MDRRYLVRQSSGLSRSLRDGDFEEQDVWDVLKDRKYDSGRSTESSFPVPRNIPTASRMIPRGSSSSNYSSHEPRVLQQSAPVNVPDWSKICGKKSINTSRKGSSWLGGDDSDEDYGAIGNGGVDSDEEDEGDDSGFNDKMPPHEFIARRLASSQISSFSVLEGVGRKLKGRDLSKVRHAVLTKTGFLE</sequence>
<gene>
    <name evidence="3" type="ORF">Tsubulata_002325</name>
</gene>
<comment type="caution">
    <text evidence="3">The sequence shown here is derived from an EMBL/GenBank/DDBJ whole genome shotgun (WGS) entry which is preliminary data.</text>
</comment>
<dbReference type="OrthoDB" id="1917735at2759"/>
<dbReference type="GO" id="GO:0010150">
    <property type="term" value="P:leaf senescence"/>
    <property type="evidence" value="ECO:0007669"/>
    <property type="project" value="UniProtKB-ARBA"/>
</dbReference>
<proteinExistence type="inferred from homology"/>
<name>A0A9Q0JJT6_9ROSI</name>
<dbReference type="EMBL" id="JAKUCV010001966">
    <property type="protein sequence ID" value="KAJ4844378.1"/>
    <property type="molecule type" value="Genomic_DNA"/>
</dbReference>